<organism evidence="1 2">
    <name type="scientific">Phakopsora pachyrhizi</name>
    <name type="common">Asian soybean rust disease fungus</name>
    <dbReference type="NCBI Taxonomy" id="170000"/>
    <lineage>
        <taxon>Eukaryota</taxon>
        <taxon>Fungi</taxon>
        <taxon>Dikarya</taxon>
        <taxon>Basidiomycota</taxon>
        <taxon>Pucciniomycotina</taxon>
        <taxon>Pucciniomycetes</taxon>
        <taxon>Pucciniales</taxon>
        <taxon>Phakopsoraceae</taxon>
        <taxon>Phakopsora</taxon>
    </lineage>
</organism>
<evidence type="ECO:0000313" key="2">
    <source>
        <dbReference type="Proteomes" id="UP001153365"/>
    </source>
</evidence>
<accession>A0AAV0ACS8</accession>
<comment type="caution">
    <text evidence="1">The sequence shown here is derived from an EMBL/GenBank/DDBJ whole genome shotgun (WGS) entry which is preliminary data.</text>
</comment>
<gene>
    <name evidence="1" type="ORF">PPACK8108_LOCUS78</name>
</gene>
<sequence length="105" mass="11900">MVISVLPSFGKAVEYNKSKRDKSHKEPEFHIEDQVLLSTVNFNNIEGNMKFKPALVGPFVVKRLHGKNGVEIVLSEEFSKKHPVSPVNLKNLIKRQSSQPNQYPS</sequence>
<name>A0AAV0ACS8_PHAPC</name>
<reference evidence="1" key="1">
    <citation type="submission" date="2022-06" db="EMBL/GenBank/DDBJ databases">
        <authorList>
            <consortium name="SYNGENTA / RWTH Aachen University"/>
        </authorList>
    </citation>
    <scope>NUCLEOTIDE SEQUENCE</scope>
</reference>
<evidence type="ECO:0000313" key="1">
    <source>
        <dbReference type="EMBL" id="CAH7665791.1"/>
    </source>
</evidence>
<dbReference type="Proteomes" id="UP001153365">
    <property type="component" value="Unassembled WGS sequence"/>
</dbReference>
<protein>
    <submittedName>
        <fullName evidence="1">Uncharacterized protein</fullName>
    </submittedName>
</protein>
<dbReference type="EMBL" id="CALTRL010000007">
    <property type="protein sequence ID" value="CAH7665791.1"/>
    <property type="molecule type" value="Genomic_DNA"/>
</dbReference>
<proteinExistence type="predicted"/>
<dbReference type="AlphaFoldDB" id="A0AAV0ACS8"/>
<keyword evidence="2" id="KW-1185">Reference proteome</keyword>